<dbReference type="Pfam" id="PF07676">
    <property type="entry name" value="PD40"/>
    <property type="match status" value="1"/>
</dbReference>
<evidence type="ECO:0000256" key="2">
    <source>
        <dbReference type="SAM" id="SignalP"/>
    </source>
</evidence>
<dbReference type="PANTHER" id="PTHR36842">
    <property type="entry name" value="PROTEIN TOLB HOMOLOG"/>
    <property type="match status" value="1"/>
</dbReference>
<dbReference type="PANTHER" id="PTHR36842:SF1">
    <property type="entry name" value="PROTEIN TOLB"/>
    <property type="match status" value="1"/>
</dbReference>
<sequence length="373" mass="40861">MNRESYRAWGKTWRVLLCGAVLLSVTACNTENTEMREVVETSGQKITVLDNISESVYTQLKLEGIHKVEGVRGTDFVSEEVMVVTQENRNLPAQVIEGQKRYPVNLYLHTFSTGEETPLREGELNYGAPLLSPDKTHLFYKELYEATGVGYIMDLSTGASVKLGDAEFRSEEGTWADDGHVIFPDMEGNLLSADVNGKLETVLKTGVSYAHEVIQTGSRILYISGEESQLNAYDRGTKQTKVLGQNVEWAIPSPDGSRLAIVERIGAGERVLKLCDSEGNEQSRLADGQQIFGTSWSPDGSKLAYAITAAGAADDQEGLFITEVETGEQTPVLNDIHIADKLHWSPSGKKLLASATVLKDSAYQSLTYVISLS</sequence>
<reference evidence="3 4" key="1">
    <citation type="submission" date="2020-05" db="EMBL/GenBank/DDBJ databases">
        <title>Paenibacillus glebae, sp. nov., Paenibacillus humi sp. nov., Paenibacillus pedi sp. nov., Paenibacillus terrestris sp. nov. and Paenibacillus terricola sp. nov., isolated from a forest top soil sample.</title>
        <authorList>
            <person name="Qi S."/>
            <person name="Carlier A."/>
            <person name="Cnockaert M."/>
            <person name="Vandamme P."/>
        </authorList>
    </citation>
    <scope>NUCLEOTIDE SEQUENCE [LARGE SCALE GENOMIC DNA]</scope>
    <source>
        <strain evidence="3 4">LMG 29502</strain>
    </source>
</reference>
<feature type="signal peptide" evidence="2">
    <location>
        <begin position="1"/>
        <end position="27"/>
    </location>
</feature>
<comment type="caution">
    <text evidence="3">The sequence shown here is derived from an EMBL/GenBank/DDBJ whole genome shotgun (WGS) entry which is preliminary data.</text>
</comment>
<dbReference type="EMBL" id="JABMKX010000008">
    <property type="protein sequence ID" value="NQX46804.1"/>
    <property type="molecule type" value="Genomic_DNA"/>
</dbReference>
<dbReference type="SUPFAM" id="SSF69304">
    <property type="entry name" value="Tricorn protease N-terminal domain"/>
    <property type="match status" value="1"/>
</dbReference>
<dbReference type="RefSeq" id="WP_173135160.1">
    <property type="nucleotide sequence ID" value="NZ_JABMKX010000008.1"/>
</dbReference>
<comment type="similarity">
    <text evidence="1">Belongs to the TolB family.</text>
</comment>
<keyword evidence="2" id="KW-0732">Signal</keyword>
<feature type="chain" id="PRO_5046364735" evidence="2">
    <location>
        <begin position="28"/>
        <end position="373"/>
    </location>
</feature>
<name>A0ABX2DRW5_9BACL</name>
<keyword evidence="4" id="KW-1185">Reference proteome</keyword>
<accession>A0ABX2DRW5</accession>
<dbReference type="InterPro" id="IPR011042">
    <property type="entry name" value="6-blade_b-propeller_TolB-like"/>
</dbReference>
<protein>
    <submittedName>
        <fullName evidence="3">PD40 domain-containing protein</fullName>
    </submittedName>
</protein>
<evidence type="ECO:0000313" key="3">
    <source>
        <dbReference type="EMBL" id="NQX46804.1"/>
    </source>
</evidence>
<evidence type="ECO:0000313" key="4">
    <source>
        <dbReference type="Proteomes" id="UP000711047"/>
    </source>
</evidence>
<proteinExistence type="inferred from homology"/>
<dbReference type="Proteomes" id="UP000711047">
    <property type="component" value="Unassembled WGS sequence"/>
</dbReference>
<organism evidence="3 4">
    <name type="scientific">Paenibacillus tritici</name>
    <dbReference type="NCBI Taxonomy" id="1873425"/>
    <lineage>
        <taxon>Bacteria</taxon>
        <taxon>Bacillati</taxon>
        <taxon>Bacillota</taxon>
        <taxon>Bacilli</taxon>
        <taxon>Bacillales</taxon>
        <taxon>Paenibacillaceae</taxon>
        <taxon>Paenibacillus</taxon>
    </lineage>
</organism>
<evidence type="ECO:0000256" key="1">
    <source>
        <dbReference type="ARBA" id="ARBA00009820"/>
    </source>
</evidence>
<gene>
    <name evidence="3" type="ORF">HQN87_15810</name>
</gene>
<dbReference type="InterPro" id="IPR011659">
    <property type="entry name" value="WD40"/>
</dbReference>
<dbReference type="Gene3D" id="2.120.10.30">
    <property type="entry name" value="TolB, C-terminal domain"/>
    <property type="match status" value="2"/>
</dbReference>
<dbReference type="PROSITE" id="PS51257">
    <property type="entry name" value="PROKAR_LIPOPROTEIN"/>
    <property type="match status" value="1"/>
</dbReference>